<dbReference type="InterPro" id="IPR008160">
    <property type="entry name" value="Collagen"/>
</dbReference>
<evidence type="ECO:0000256" key="1">
    <source>
        <dbReference type="SAM" id="MobiDB-lite"/>
    </source>
</evidence>
<comment type="caution">
    <text evidence="2">The sequence shown here is derived from an EMBL/GenBank/DDBJ whole genome shotgun (WGS) entry which is preliminary data.</text>
</comment>
<reference evidence="3" key="1">
    <citation type="journal article" date="2019" name="Int. J. Syst. Evol. Microbiol.">
        <title>The Global Catalogue of Microorganisms (GCM) 10K type strain sequencing project: providing services to taxonomists for standard genome sequencing and annotation.</title>
        <authorList>
            <consortium name="The Broad Institute Genomics Platform"/>
            <consortium name="The Broad Institute Genome Sequencing Center for Infectious Disease"/>
            <person name="Wu L."/>
            <person name="Ma J."/>
        </authorList>
    </citation>
    <scope>NUCLEOTIDE SEQUENCE [LARGE SCALE GENOMIC DNA]</scope>
    <source>
        <strain evidence="3">JCM 17388</strain>
    </source>
</reference>
<evidence type="ECO:0000313" key="2">
    <source>
        <dbReference type="EMBL" id="GAA4186993.1"/>
    </source>
</evidence>
<dbReference type="PANTHER" id="PTHR24637">
    <property type="entry name" value="COLLAGEN"/>
    <property type="match status" value="1"/>
</dbReference>
<feature type="compositionally biased region" description="Low complexity" evidence="1">
    <location>
        <begin position="39"/>
        <end position="58"/>
    </location>
</feature>
<proteinExistence type="predicted"/>
<feature type="region of interest" description="Disordered" evidence="1">
    <location>
        <begin position="25"/>
        <end position="110"/>
    </location>
</feature>
<evidence type="ECO:0000313" key="3">
    <source>
        <dbReference type="Proteomes" id="UP001501251"/>
    </source>
</evidence>
<gene>
    <name evidence="2" type="ORF">GCM10022252_19770</name>
</gene>
<dbReference type="Proteomes" id="UP001501251">
    <property type="component" value="Unassembled WGS sequence"/>
</dbReference>
<name>A0ABP8ANN9_9ACTN</name>
<organism evidence="2 3">
    <name type="scientific">Streptosporangium oxazolinicum</name>
    <dbReference type="NCBI Taxonomy" id="909287"/>
    <lineage>
        <taxon>Bacteria</taxon>
        <taxon>Bacillati</taxon>
        <taxon>Actinomycetota</taxon>
        <taxon>Actinomycetes</taxon>
        <taxon>Streptosporangiales</taxon>
        <taxon>Streptosporangiaceae</taxon>
        <taxon>Streptosporangium</taxon>
    </lineage>
</organism>
<accession>A0ABP8ANN9</accession>
<feature type="compositionally biased region" description="Low complexity" evidence="1">
    <location>
        <begin position="70"/>
        <end position="91"/>
    </location>
</feature>
<dbReference type="Pfam" id="PF01391">
    <property type="entry name" value="Collagen"/>
    <property type="match status" value="1"/>
</dbReference>
<dbReference type="EMBL" id="BAABAQ010000003">
    <property type="protein sequence ID" value="GAA4186993.1"/>
    <property type="molecule type" value="Genomic_DNA"/>
</dbReference>
<keyword evidence="3" id="KW-1185">Reference proteome</keyword>
<sequence length="231" mass="22238">MSDVVEVYSGGQLAEVIEVGYLTFGGGADTPGPPGPAGPAGAPGEPGPQGEDGPQGPAGDTGPPGLKGDQGIQGVPGPEGVQGPPGLQGPKGDAGATGSTGVQGPKGDTGTAGAAGAGVLTYSATGEVSAGVGQFRLYNDTLAAWTIRSVRATVGVAPTGGPLIVDVHLNEVTIFSTQTNRPTVAAGATTSGKITSMNVTAVPIGGYITVDVDVVGTTLKGSNLVVQVVVA</sequence>
<protein>
    <recommendedName>
        <fullName evidence="4">Collagen-like protein</fullName>
    </recommendedName>
</protein>
<evidence type="ECO:0008006" key="4">
    <source>
        <dbReference type="Google" id="ProtNLM"/>
    </source>
</evidence>